<keyword evidence="3" id="KW-1185">Reference proteome</keyword>
<dbReference type="EMBL" id="KQ971343">
    <property type="protein sequence ID" value="EFA04265.1"/>
    <property type="molecule type" value="Genomic_DNA"/>
</dbReference>
<gene>
    <name evidence="2" type="primary">GLEAN_14555</name>
    <name evidence="2" type="ORF">TcasGA2_TC014555</name>
</gene>
<proteinExistence type="predicted"/>
<evidence type="ECO:0000313" key="2">
    <source>
        <dbReference type="EMBL" id="EFA04265.1"/>
    </source>
</evidence>
<evidence type="ECO:0000313" key="3">
    <source>
        <dbReference type="Proteomes" id="UP000007266"/>
    </source>
</evidence>
<feature type="compositionally biased region" description="Basic and acidic residues" evidence="1">
    <location>
        <begin position="78"/>
        <end position="94"/>
    </location>
</feature>
<reference evidence="2 3" key="2">
    <citation type="journal article" date="2010" name="Nucleic Acids Res.">
        <title>BeetleBase in 2010: revisions to provide comprehensive genomic information for Tribolium castaneum.</title>
        <authorList>
            <person name="Kim H.S."/>
            <person name="Murphy T."/>
            <person name="Xia J."/>
            <person name="Caragea D."/>
            <person name="Park Y."/>
            <person name="Beeman R.W."/>
            <person name="Lorenzen M.D."/>
            <person name="Butcher S."/>
            <person name="Manak J.R."/>
            <person name="Brown S.J."/>
        </authorList>
    </citation>
    <scope>GENOME REANNOTATION</scope>
    <source>
        <strain evidence="2 3">Georgia GA2</strain>
    </source>
</reference>
<dbReference type="AlphaFoldDB" id="D6WMG2"/>
<reference evidence="2 3" key="1">
    <citation type="journal article" date="2008" name="Nature">
        <title>The genome of the model beetle and pest Tribolium castaneum.</title>
        <authorList>
            <consortium name="Tribolium Genome Sequencing Consortium"/>
            <person name="Richards S."/>
            <person name="Gibbs R.A."/>
            <person name="Weinstock G.M."/>
            <person name="Brown S.J."/>
            <person name="Denell R."/>
            <person name="Beeman R.W."/>
            <person name="Gibbs R."/>
            <person name="Beeman R.W."/>
            <person name="Brown S.J."/>
            <person name="Bucher G."/>
            <person name="Friedrich M."/>
            <person name="Grimmelikhuijzen C.J."/>
            <person name="Klingler M."/>
            <person name="Lorenzen M."/>
            <person name="Richards S."/>
            <person name="Roth S."/>
            <person name="Schroder R."/>
            <person name="Tautz D."/>
            <person name="Zdobnov E.M."/>
            <person name="Muzny D."/>
            <person name="Gibbs R.A."/>
            <person name="Weinstock G.M."/>
            <person name="Attaway T."/>
            <person name="Bell S."/>
            <person name="Buhay C.J."/>
            <person name="Chandrabose M.N."/>
            <person name="Chavez D."/>
            <person name="Clerk-Blankenburg K.P."/>
            <person name="Cree A."/>
            <person name="Dao M."/>
            <person name="Davis C."/>
            <person name="Chacko J."/>
            <person name="Dinh H."/>
            <person name="Dugan-Rocha S."/>
            <person name="Fowler G."/>
            <person name="Garner T.T."/>
            <person name="Garnes J."/>
            <person name="Gnirke A."/>
            <person name="Hawes A."/>
            <person name="Hernandez J."/>
            <person name="Hines S."/>
            <person name="Holder M."/>
            <person name="Hume J."/>
            <person name="Jhangiani S.N."/>
            <person name="Joshi V."/>
            <person name="Khan Z.M."/>
            <person name="Jackson L."/>
            <person name="Kovar C."/>
            <person name="Kowis A."/>
            <person name="Lee S."/>
            <person name="Lewis L.R."/>
            <person name="Margolis J."/>
            <person name="Morgan M."/>
            <person name="Nazareth L.V."/>
            <person name="Nguyen N."/>
            <person name="Okwuonu G."/>
            <person name="Parker D."/>
            <person name="Richards S."/>
            <person name="Ruiz S.J."/>
            <person name="Santibanez J."/>
            <person name="Savard J."/>
            <person name="Scherer S.E."/>
            <person name="Schneider B."/>
            <person name="Sodergren E."/>
            <person name="Tautz D."/>
            <person name="Vattahil S."/>
            <person name="Villasana D."/>
            <person name="White C.S."/>
            <person name="Wright R."/>
            <person name="Park Y."/>
            <person name="Beeman R.W."/>
            <person name="Lord J."/>
            <person name="Oppert B."/>
            <person name="Lorenzen M."/>
            <person name="Brown S."/>
            <person name="Wang L."/>
            <person name="Savard J."/>
            <person name="Tautz D."/>
            <person name="Richards S."/>
            <person name="Weinstock G."/>
            <person name="Gibbs R.A."/>
            <person name="Liu Y."/>
            <person name="Worley K."/>
            <person name="Weinstock G."/>
            <person name="Elsik C.G."/>
            <person name="Reese J.T."/>
            <person name="Elhaik E."/>
            <person name="Landan G."/>
            <person name="Graur D."/>
            <person name="Arensburger P."/>
            <person name="Atkinson P."/>
            <person name="Beeman R.W."/>
            <person name="Beidler J."/>
            <person name="Brown S.J."/>
            <person name="Demuth J.P."/>
            <person name="Drury D.W."/>
            <person name="Du Y.Z."/>
            <person name="Fujiwara H."/>
            <person name="Lorenzen M."/>
            <person name="Maselli V."/>
            <person name="Osanai M."/>
            <person name="Park Y."/>
            <person name="Robertson H.M."/>
            <person name="Tu Z."/>
            <person name="Wang J.J."/>
            <person name="Wang S."/>
            <person name="Richards S."/>
            <person name="Song H."/>
            <person name="Zhang L."/>
            <person name="Sodergren E."/>
            <person name="Werner D."/>
            <person name="Stanke M."/>
            <person name="Morgenstern B."/>
            <person name="Solovyev V."/>
            <person name="Kosarev P."/>
            <person name="Brown G."/>
            <person name="Chen H.C."/>
            <person name="Ermolaeva O."/>
            <person name="Hlavina W."/>
            <person name="Kapustin Y."/>
            <person name="Kiryutin B."/>
            <person name="Kitts P."/>
            <person name="Maglott D."/>
            <person name="Pruitt K."/>
            <person name="Sapojnikov V."/>
            <person name="Souvorov A."/>
            <person name="Mackey A.J."/>
            <person name="Waterhouse R.M."/>
            <person name="Wyder S."/>
            <person name="Zdobnov E.M."/>
            <person name="Zdobnov E.M."/>
            <person name="Wyder S."/>
            <person name="Kriventseva E.V."/>
            <person name="Kadowaki T."/>
            <person name="Bork P."/>
            <person name="Aranda M."/>
            <person name="Bao R."/>
            <person name="Beermann A."/>
            <person name="Berns N."/>
            <person name="Bolognesi R."/>
            <person name="Bonneton F."/>
            <person name="Bopp D."/>
            <person name="Brown S.J."/>
            <person name="Bucher G."/>
            <person name="Butts T."/>
            <person name="Chaumot A."/>
            <person name="Denell R.E."/>
            <person name="Ferrier D.E."/>
            <person name="Friedrich M."/>
            <person name="Gordon C.M."/>
            <person name="Jindra M."/>
            <person name="Klingler M."/>
            <person name="Lan Q."/>
            <person name="Lattorff H.M."/>
            <person name="Laudet V."/>
            <person name="von Levetsow C."/>
            <person name="Liu Z."/>
            <person name="Lutz R."/>
            <person name="Lynch J.A."/>
            <person name="da Fonseca R.N."/>
            <person name="Posnien N."/>
            <person name="Reuter R."/>
            <person name="Roth S."/>
            <person name="Savard J."/>
            <person name="Schinko J.B."/>
            <person name="Schmitt C."/>
            <person name="Schoppmeier M."/>
            <person name="Schroder R."/>
            <person name="Shippy T.D."/>
            <person name="Simonnet F."/>
            <person name="Marques-Souza H."/>
            <person name="Tautz D."/>
            <person name="Tomoyasu Y."/>
            <person name="Trauner J."/>
            <person name="Van der Zee M."/>
            <person name="Vervoort M."/>
            <person name="Wittkopp N."/>
            <person name="Wimmer E.A."/>
            <person name="Yang X."/>
            <person name="Jones A.K."/>
            <person name="Sattelle D.B."/>
            <person name="Ebert P.R."/>
            <person name="Nelson D."/>
            <person name="Scott J.G."/>
            <person name="Beeman R.W."/>
            <person name="Muthukrishnan S."/>
            <person name="Kramer K.J."/>
            <person name="Arakane Y."/>
            <person name="Beeman R.W."/>
            <person name="Zhu Q."/>
            <person name="Hogenkamp D."/>
            <person name="Dixit R."/>
            <person name="Oppert B."/>
            <person name="Jiang H."/>
            <person name="Zou Z."/>
            <person name="Marshall J."/>
            <person name="Elpidina E."/>
            <person name="Vinokurov K."/>
            <person name="Oppert C."/>
            <person name="Zou Z."/>
            <person name="Evans J."/>
            <person name="Lu Z."/>
            <person name="Zhao P."/>
            <person name="Sumathipala N."/>
            <person name="Altincicek B."/>
            <person name="Vilcinskas A."/>
            <person name="Williams M."/>
            <person name="Hultmark D."/>
            <person name="Hetru C."/>
            <person name="Jiang H."/>
            <person name="Grimmelikhuijzen C.J."/>
            <person name="Hauser F."/>
            <person name="Cazzamali G."/>
            <person name="Williamson M."/>
            <person name="Park Y."/>
            <person name="Li B."/>
            <person name="Tanaka Y."/>
            <person name="Predel R."/>
            <person name="Neupert S."/>
            <person name="Schachtner J."/>
            <person name="Verleyen P."/>
            <person name="Raible F."/>
            <person name="Bork P."/>
            <person name="Friedrich M."/>
            <person name="Walden K.K."/>
            <person name="Robertson H.M."/>
            <person name="Angeli S."/>
            <person name="Foret S."/>
            <person name="Bucher G."/>
            <person name="Schuetz S."/>
            <person name="Maleszka R."/>
            <person name="Wimmer E.A."/>
            <person name="Beeman R.W."/>
            <person name="Lorenzen M."/>
            <person name="Tomoyasu Y."/>
            <person name="Miller S.C."/>
            <person name="Grossmann D."/>
            <person name="Bucher G."/>
        </authorList>
    </citation>
    <scope>NUCLEOTIDE SEQUENCE [LARGE SCALE GENOMIC DNA]</scope>
    <source>
        <strain evidence="2 3">Georgia GA2</strain>
    </source>
</reference>
<dbReference type="HOGENOM" id="CLU_2295220_0_0_1"/>
<protein>
    <submittedName>
        <fullName evidence="2">Uncharacterized protein</fullName>
    </submittedName>
</protein>
<evidence type="ECO:0000256" key="1">
    <source>
        <dbReference type="SAM" id="MobiDB-lite"/>
    </source>
</evidence>
<sequence length="101" mass="11396">MNYSGRCPKTILGAPIAPFSDRRFNKMIAGEAAHKLGCLQNDEQIIKNIKKGSTMENKEIKMINHKTFACANPCFDSKGIRNDETNDPTQERNRPLPLYAQ</sequence>
<dbReference type="Proteomes" id="UP000007266">
    <property type="component" value="Linkage group 5"/>
</dbReference>
<name>D6WMG2_TRICA</name>
<organism evidence="2 3">
    <name type="scientific">Tribolium castaneum</name>
    <name type="common">Red flour beetle</name>
    <dbReference type="NCBI Taxonomy" id="7070"/>
    <lineage>
        <taxon>Eukaryota</taxon>
        <taxon>Metazoa</taxon>
        <taxon>Ecdysozoa</taxon>
        <taxon>Arthropoda</taxon>
        <taxon>Hexapoda</taxon>
        <taxon>Insecta</taxon>
        <taxon>Pterygota</taxon>
        <taxon>Neoptera</taxon>
        <taxon>Endopterygota</taxon>
        <taxon>Coleoptera</taxon>
        <taxon>Polyphaga</taxon>
        <taxon>Cucujiformia</taxon>
        <taxon>Tenebrionidae</taxon>
        <taxon>Tenebrionidae incertae sedis</taxon>
        <taxon>Tribolium</taxon>
    </lineage>
</organism>
<dbReference type="InParanoid" id="D6WMG2"/>
<feature type="region of interest" description="Disordered" evidence="1">
    <location>
        <begin position="78"/>
        <end position="101"/>
    </location>
</feature>
<accession>D6WMG2</accession>